<dbReference type="OrthoDB" id="415825at2759"/>
<evidence type="ECO:0000256" key="1">
    <source>
        <dbReference type="ARBA" id="ARBA00001974"/>
    </source>
</evidence>
<dbReference type="PANTHER" id="PTHR42973:SF39">
    <property type="entry name" value="FAD-BINDING PCMH-TYPE DOMAIN-CONTAINING PROTEIN"/>
    <property type="match status" value="1"/>
</dbReference>
<accession>A0A0G2J9Y3</accession>
<dbReference type="InterPro" id="IPR050416">
    <property type="entry name" value="FAD-linked_Oxidoreductase"/>
</dbReference>
<dbReference type="InterPro" id="IPR006094">
    <property type="entry name" value="Oxid_FAD_bind_N"/>
</dbReference>
<protein>
    <recommendedName>
        <fullName evidence="6">FAD-binding PCMH-type domain-containing protein</fullName>
    </recommendedName>
</protein>
<comment type="similarity">
    <text evidence="2">Belongs to the oxygen-dependent FAD-linked oxidoreductase family.</text>
</comment>
<dbReference type="GO" id="GO:0071949">
    <property type="term" value="F:FAD binding"/>
    <property type="evidence" value="ECO:0007669"/>
    <property type="project" value="InterPro"/>
</dbReference>
<dbReference type="InterPro" id="IPR016167">
    <property type="entry name" value="FAD-bd_PCMH_sub1"/>
</dbReference>
<dbReference type="PANTHER" id="PTHR42973">
    <property type="entry name" value="BINDING OXIDOREDUCTASE, PUTATIVE (AFU_ORTHOLOGUE AFUA_1G17690)-RELATED"/>
    <property type="match status" value="1"/>
</dbReference>
<evidence type="ECO:0000256" key="3">
    <source>
        <dbReference type="ARBA" id="ARBA00022630"/>
    </source>
</evidence>
<feature type="domain" description="FAD-binding PCMH-type" evidence="6">
    <location>
        <begin position="30"/>
        <end position="201"/>
    </location>
</feature>
<dbReference type="Proteomes" id="UP000034164">
    <property type="component" value="Unassembled WGS sequence"/>
</dbReference>
<gene>
    <name evidence="7" type="ORF">EMCG_09322</name>
</gene>
<dbReference type="VEuPathDB" id="FungiDB:EMCG_09322"/>
<evidence type="ECO:0000313" key="7">
    <source>
        <dbReference type="EMBL" id="KKZ64781.1"/>
    </source>
</evidence>
<dbReference type="GO" id="GO:0016491">
    <property type="term" value="F:oxidoreductase activity"/>
    <property type="evidence" value="ECO:0007669"/>
    <property type="project" value="UniProtKB-KW"/>
</dbReference>
<dbReference type="InterPro" id="IPR016166">
    <property type="entry name" value="FAD-bd_PCMH"/>
</dbReference>
<comment type="cofactor">
    <cofactor evidence="1">
        <name>FAD</name>
        <dbReference type="ChEBI" id="CHEBI:57692"/>
    </cofactor>
</comment>
<reference evidence="8" key="1">
    <citation type="journal article" date="2015" name="PLoS Genet.">
        <title>The dynamic genome and transcriptome of the human fungal pathogen Blastomyces and close relative Emmonsia.</title>
        <authorList>
            <person name="Munoz J.F."/>
            <person name="Gauthier G.M."/>
            <person name="Desjardins C.A."/>
            <person name="Gallo J.E."/>
            <person name="Holder J."/>
            <person name="Sullivan T.D."/>
            <person name="Marty A.J."/>
            <person name="Carmen J.C."/>
            <person name="Chen Z."/>
            <person name="Ding L."/>
            <person name="Gujja S."/>
            <person name="Magrini V."/>
            <person name="Misas E."/>
            <person name="Mitreva M."/>
            <person name="Priest M."/>
            <person name="Saif S."/>
            <person name="Whiston E.A."/>
            <person name="Young S."/>
            <person name="Zeng Q."/>
            <person name="Goldman W.E."/>
            <person name="Mardis E.R."/>
            <person name="Taylor J.W."/>
            <person name="McEwen J.G."/>
            <person name="Clay O.K."/>
            <person name="Klein B.S."/>
            <person name="Cuomo C.A."/>
        </authorList>
    </citation>
    <scope>NUCLEOTIDE SEQUENCE [LARGE SCALE GENOMIC DNA]</scope>
    <source>
        <strain evidence="8">UAMH 3008</strain>
    </source>
</reference>
<dbReference type="Gene3D" id="3.30.43.10">
    <property type="entry name" value="Uridine Diphospho-n-acetylenolpyruvylglucosamine Reductase, domain 2"/>
    <property type="match status" value="1"/>
</dbReference>
<evidence type="ECO:0000259" key="6">
    <source>
        <dbReference type="PROSITE" id="PS51387"/>
    </source>
</evidence>
<dbReference type="InterPro" id="IPR016169">
    <property type="entry name" value="FAD-bd_PCMH_sub2"/>
</dbReference>
<comment type="caution">
    <text evidence="7">The sequence shown here is derived from an EMBL/GenBank/DDBJ whole genome shotgun (WGS) entry which is preliminary data.</text>
</comment>
<dbReference type="AlphaFoldDB" id="A0A0G2J9Y3"/>
<keyword evidence="3" id="KW-0285">Flavoprotein</keyword>
<dbReference type="Pfam" id="PF01565">
    <property type="entry name" value="FAD_binding_4"/>
    <property type="match status" value="1"/>
</dbReference>
<dbReference type="PROSITE" id="PS00862">
    <property type="entry name" value="OX2_COVAL_FAD"/>
    <property type="match status" value="1"/>
</dbReference>
<dbReference type="Gene3D" id="3.30.465.10">
    <property type="match status" value="1"/>
</dbReference>
<evidence type="ECO:0000256" key="4">
    <source>
        <dbReference type="ARBA" id="ARBA00022827"/>
    </source>
</evidence>
<evidence type="ECO:0000256" key="5">
    <source>
        <dbReference type="ARBA" id="ARBA00023002"/>
    </source>
</evidence>
<dbReference type="Gene3D" id="3.40.462.20">
    <property type="match status" value="1"/>
</dbReference>
<keyword evidence="5" id="KW-0560">Oxidoreductase</keyword>
<dbReference type="InterPro" id="IPR036318">
    <property type="entry name" value="FAD-bd_PCMH-like_sf"/>
</dbReference>
<organism evidence="7 8">
    <name type="scientific">[Emmonsia] crescens</name>
    <dbReference type="NCBI Taxonomy" id="73230"/>
    <lineage>
        <taxon>Eukaryota</taxon>
        <taxon>Fungi</taxon>
        <taxon>Dikarya</taxon>
        <taxon>Ascomycota</taxon>
        <taxon>Pezizomycotina</taxon>
        <taxon>Eurotiomycetes</taxon>
        <taxon>Eurotiomycetidae</taxon>
        <taxon>Onygenales</taxon>
        <taxon>Ajellomycetaceae</taxon>
        <taxon>Emergomyces</taxon>
    </lineage>
</organism>
<dbReference type="SUPFAM" id="SSF56176">
    <property type="entry name" value="FAD-binding/transporter-associated domain-like"/>
    <property type="match status" value="1"/>
</dbReference>
<evidence type="ECO:0000313" key="8">
    <source>
        <dbReference type="Proteomes" id="UP000034164"/>
    </source>
</evidence>
<proteinExistence type="inferred from homology"/>
<dbReference type="PROSITE" id="PS51387">
    <property type="entry name" value="FAD_PCMH"/>
    <property type="match status" value="1"/>
</dbReference>
<dbReference type="EMBL" id="LCZI01000743">
    <property type="protein sequence ID" value="KKZ64781.1"/>
    <property type="molecule type" value="Genomic_DNA"/>
</dbReference>
<name>A0A0G2J9Y3_9EURO</name>
<evidence type="ECO:0000256" key="2">
    <source>
        <dbReference type="ARBA" id="ARBA00005466"/>
    </source>
</evidence>
<sequence length="445" mass="49375">MPLSVVWRHSVDPEIYEKGRTRRLFNRDIPKRYPLAIVTAKSESDIVAAVKLAIEQGCRVSILSGGHSFPAWSIRDDAILLDLGDYSHISSDEETGVVSVSPSITGQALNEYLISKGRMFQVGHCPDVGIGGFLLAGGMGWNCNNWGWACEQILAIDVVTASGTQIQVTAQQHSDLFWAARGAGPGFPGVVTRFHLQTRPAPKVLRSSRCVYAMKDYRAAFSWILKVPFTSEDGVEAIAIGSYPPEKEEPCITIALVGFGDDERTVEQALQKAEESRPPGALAHSVCTETNLSELLENKAKAYPHGYRYYVDNAFLKNDADVVSVLEPAFTTLPTKASQVFWTGMKPCSRRQLPDMALSLQSDHFFALYGIWNRESDDSNCKSWARGVMKEIETHSIGAYVGEFDFQARRSKVWGNEQAKTLAEIRRQWDPDARICGCLGMEDIW</sequence>
<keyword evidence="4" id="KW-0274">FAD</keyword>
<dbReference type="InterPro" id="IPR006093">
    <property type="entry name" value="Oxy_OxRdtase_FAD_BS"/>
</dbReference>